<dbReference type="Proteomes" id="UP001152797">
    <property type="component" value="Unassembled WGS sequence"/>
</dbReference>
<accession>A0A9P1BNC8</accession>
<gene>
    <name evidence="3" type="ORF">C1SCF055_LOCUS3836</name>
</gene>
<sequence>MKDLIMAKATRACQRLAALKPSELRRRAEALGLGPRRVAQAEDQPDPKVAFVKLLLRTGPAPTSDVSKAPLSPLPQTPPEYGESSPKFSHMSMSPEVHQVGDAAATRIQANVRGSATRQRLAQEAEAASTIQRNVRQHQSKRRSIDIERDEAKVAAAKRSTKLLKEEQKVLQQLKADMAILKARDLRRLAEDWGCESSQLLRAEEDEQPKVAVRRLVLDRARVVTAQLQELPVPELKQRAKAAGCSDEEVEQAEDGEEPKVALFRLICSDLLKLQQTVSARETSAALQVPELAHAFMDLKAALEKQRPKQLAKVLRSTGCRPAELQEVEDDEKPKERMKQMILDLAREVLNEFHGMTAGRVRPQVKVSVLASTGKKETEFQKRLTTKLVDKKGDKVLKDLRGERFNVPKLITTLEEGSEVDWWPWQEVGEEMVPLAWHRKMSELKNFAVGNGVSSVEIEDCADAEMPKVALTKLLLSRMPFHPSQFSSTPRNPRAGDEIFSFNMDLNDSVDTPEIDKMSEIDKAFVRMKVELEKMKVTELKQRAFIYGCTDETIDDALDQENPKVALGQLILEVARDARDALLEMRFTELKQGDGWFPWFVLRFCMTIRRVSKEMWTDFRPQIDLTQLTSLSDTSSFGQNCRTDLNFVDNTFMTLESIVSLTAAISIAFNYLEPVQADLTVAQTMQESRIAEFDHIITGCKALLQQCGRPRYLESIWLLWTQLSQSLYMMERALWPEQAPETPLHIALPPEARPLSDILLDVFDP</sequence>
<keyword evidence="1" id="KW-0175">Coiled coil</keyword>
<evidence type="ECO:0000313" key="5">
    <source>
        <dbReference type="Proteomes" id="UP001152797"/>
    </source>
</evidence>
<protein>
    <submittedName>
        <fullName evidence="3">Uncharacterized protein</fullName>
    </submittedName>
</protein>
<dbReference type="PROSITE" id="PS50096">
    <property type="entry name" value="IQ"/>
    <property type="match status" value="1"/>
</dbReference>
<dbReference type="Gene3D" id="1.20.5.190">
    <property type="match status" value="1"/>
</dbReference>
<feature type="region of interest" description="Disordered" evidence="2">
    <location>
        <begin position="62"/>
        <end position="92"/>
    </location>
</feature>
<evidence type="ECO:0000256" key="1">
    <source>
        <dbReference type="SAM" id="Coils"/>
    </source>
</evidence>
<proteinExistence type="predicted"/>
<dbReference type="EMBL" id="CAMXCT010000210">
    <property type="protein sequence ID" value="CAI3975533.1"/>
    <property type="molecule type" value="Genomic_DNA"/>
</dbReference>
<dbReference type="AlphaFoldDB" id="A0A9P1BNC8"/>
<evidence type="ECO:0000313" key="3">
    <source>
        <dbReference type="EMBL" id="CAI3975533.1"/>
    </source>
</evidence>
<feature type="coiled-coil region" evidence="1">
    <location>
        <begin position="147"/>
        <end position="184"/>
    </location>
</feature>
<organism evidence="3">
    <name type="scientific">Cladocopium goreaui</name>
    <dbReference type="NCBI Taxonomy" id="2562237"/>
    <lineage>
        <taxon>Eukaryota</taxon>
        <taxon>Sar</taxon>
        <taxon>Alveolata</taxon>
        <taxon>Dinophyceae</taxon>
        <taxon>Suessiales</taxon>
        <taxon>Symbiodiniaceae</taxon>
        <taxon>Cladocopium</taxon>
    </lineage>
</organism>
<reference evidence="3" key="1">
    <citation type="submission" date="2022-10" db="EMBL/GenBank/DDBJ databases">
        <authorList>
            <person name="Chen Y."/>
            <person name="Dougan E. K."/>
            <person name="Chan C."/>
            <person name="Rhodes N."/>
            <person name="Thang M."/>
        </authorList>
    </citation>
    <scope>NUCLEOTIDE SEQUENCE</scope>
</reference>
<name>A0A9P1BNC8_9DINO</name>
<dbReference type="OrthoDB" id="435100at2759"/>
<keyword evidence="5" id="KW-1185">Reference proteome</keyword>
<evidence type="ECO:0000256" key="2">
    <source>
        <dbReference type="SAM" id="MobiDB-lite"/>
    </source>
</evidence>
<dbReference type="EMBL" id="CAMXCT020000210">
    <property type="protein sequence ID" value="CAL1128908.1"/>
    <property type="molecule type" value="Genomic_DNA"/>
</dbReference>
<comment type="caution">
    <text evidence="3">The sequence shown here is derived from an EMBL/GenBank/DDBJ whole genome shotgun (WGS) entry which is preliminary data.</text>
</comment>
<dbReference type="EMBL" id="CAMXCT030000210">
    <property type="protein sequence ID" value="CAL4762845.1"/>
    <property type="molecule type" value="Genomic_DNA"/>
</dbReference>
<evidence type="ECO:0000313" key="4">
    <source>
        <dbReference type="EMBL" id="CAL1128908.1"/>
    </source>
</evidence>
<reference evidence="4" key="2">
    <citation type="submission" date="2024-04" db="EMBL/GenBank/DDBJ databases">
        <authorList>
            <person name="Chen Y."/>
            <person name="Shah S."/>
            <person name="Dougan E. K."/>
            <person name="Thang M."/>
            <person name="Chan C."/>
        </authorList>
    </citation>
    <scope>NUCLEOTIDE SEQUENCE [LARGE SCALE GENOMIC DNA]</scope>
</reference>